<dbReference type="EMBL" id="GBXM01016532">
    <property type="protein sequence ID" value="JAH92045.1"/>
    <property type="molecule type" value="Transcribed_RNA"/>
</dbReference>
<dbReference type="AlphaFoldDB" id="A0A0E9WR41"/>
<reference evidence="2" key="2">
    <citation type="journal article" date="2015" name="Fish Shellfish Immunol.">
        <title>Early steps in the European eel (Anguilla anguilla)-Vibrio vulnificus interaction in the gills: Role of the RtxA13 toxin.</title>
        <authorList>
            <person name="Callol A."/>
            <person name="Pajuelo D."/>
            <person name="Ebbesson L."/>
            <person name="Teles M."/>
            <person name="MacKenzie S."/>
            <person name="Amaro C."/>
        </authorList>
    </citation>
    <scope>NUCLEOTIDE SEQUENCE</scope>
</reference>
<keyword evidence="1" id="KW-0472">Membrane</keyword>
<keyword evidence="1" id="KW-0812">Transmembrane</keyword>
<organism evidence="2">
    <name type="scientific">Anguilla anguilla</name>
    <name type="common">European freshwater eel</name>
    <name type="synonym">Muraena anguilla</name>
    <dbReference type="NCBI Taxonomy" id="7936"/>
    <lineage>
        <taxon>Eukaryota</taxon>
        <taxon>Metazoa</taxon>
        <taxon>Chordata</taxon>
        <taxon>Craniata</taxon>
        <taxon>Vertebrata</taxon>
        <taxon>Euteleostomi</taxon>
        <taxon>Actinopterygii</taxon>
        <taxon>Neopterygii</taxon>
        <taxon>Teleostei</taxon>
        <taxon>Anguilliformes</taxon>
        <taxon>Anguillidae</taxon>
        <taxon>Anguilla</taxon>
    </lineage>
</organism>
<protein>
    <submittedName>
        <fullName evidence="2">Uncharacterized protein</fullName>
    </submittedName>
</protein>
<sequence length="86" mass="10126">MLLLKPRTRAVVTVQKNAAPSPLNWFKPKGEFDKMLLVKDEKRELNLFCFLIVISSYACIVDVATMAFMEDNLWCELFLRYDIIYF</sequence>
<accession>A0A0E9WR41</accession>
<keyword evidence="1" id="KW-1133">Transmembrane helix</keyword>
<evidence type="ECO:0000313" key="2">
    <source>
        <dbReference type="EMBL" id="JAH92045.1"/>
    </source>
</evidence>
<reference evidence="2" key="1">
    <citation type="submission" date="2014-11" db="EMBL/GenBank/DDBJ databases">
        <authorList>
            <person name="Amaro Gonzalez C."/>
        </authorList>
    </citation>
    <scope>NUCLEOTIDE SEQUENCE</scope>
</reference>
<feature type="transmembrane region" description="Helical" evidence="1">
    <location>
        <begin position="45"/>
        <end position="69"/>
    </location>
</feature>
<name>A0A0E9WR41_ANGAN</name>
<proteinExistence type="predicted"/>
<evidence type="ECO:0000256" key="1">
    <source>
        <dbReference type="SAM" id="Phobius"/>
    </source>
</evidence>